<dbReference type="Ensembl" id="ENSAOWT00000006305.1">
    <property type="protein sequence ID" value="ENSAOWP00000005555.1"/>
    <property type="gene ID" value="ENSAOWG00000003804.1"/>
</dbReference>
<keyword evidence="3" id="KW-1185">Reference proteome</keyword>
<reference evidence="2" key="1">
    <citation type="submission" date="2025-08" db="UniProtKB">
        <authorList>
            <consortium name="Ensembl"/>
        </authorList>
    </citation>
    <scope>IDENTIFICATION</scope>
</reference>
<evidence type="ECO:0000313" key="2">
    <source>
        <dbReference type="Ensembl" id="ENSAOWP00000005555.1"/>
    </source>
</evidence>
<proteinExistence type="predicted"/>
<dbReference type="GO" id="GO:0005576">
    <property type="term" value="C:extracellular region"/>
    <property type="evidence" value="ECO:0007669"/>
    <property type="project" value="TreeGrafter"/>
</dbReference>
<dbReference type="PANTHER" id="PTHR31663">
    <property type="entry name" value="COILED-COIL DOMAIN-CONTAINING PROTEIN 3"/>
    <property type="match status" value="1"/>
</dbReference>
<protein>
    <submittedName>
        <fullName evidence="2">Coiled-coil domain containing 3</fullName>
    </submittedName>
</protein>
<accession>A0A8B9PEH7</accession>
<organism evidence="2 3">
    <name type="scientific">Apteryx owenii</name>
    <name type="common">Little spotted kiwi</name>
    <dbReference type="NCBI Taxonomy" id="8824"/>
    <lineage>
        <taxon>Eukaryota</taxon>
        <taxon>Metazoa</taxon>
        <taxon>Chordata</taxon>
        <taxon>Craniata</taxon>
        <taxon>Vertebrata</taxon>
        <taxon>Euteleostomi</taxon>
        <taxon>Archelosauria</taxon>
        <taxon>Archosauria</taxon>
        <taxon>Dinosauria</taxon>
        <taxon>Saurischia</taxon>
        <taxon>Theropoda</taxon>
        <taxon>Coelurosauria</taxon>
        <taxon>Aves</taxon>
        <taxon>Palaeognathae</taxon>
        <taxon>Apterygiformes</taxon>
        <taxon>Apterygidae</taxon>
        <taxon>Apteryx</taxon>
    </lineage>
</organism>
<feature type="coiled-coil region" evidence="1">
    <location>
        <begin position="241"/>
        <end position="303"/>
    </location>
</feature>
<name>A0A8B9PEH7_APTOW</name>
<sequence length="329" mass="36382">MPPFSPPPLAPLSHLHPSPLPPCPFAKISAFPIPPLCLLPGCISALCTPAPLHPCLVASLSFAPRPVAPLLLCAPVPFHLGPGCRAELAATIVYARVLALHPDPYGAYNYLPWQRGPAGGGGGGGGGLFYSAEIELLCDQAWGSMLEVPAGSRLNLTGLGYFSCHSHTVLQGYAYFFFLRMDENYILLPHGVNFQEAIFPDTQENRRAFSSLFQFANCSQAQHALSFASDWEIQEDNRLMCSSVQKALFEEEDRVKKLQQKVATLEKRNKQLRDRVKKVKRSLRQARKNTRHMEQMNRKLSEKLSSAGGQIPYINSLKQENSHASYLKV</sequence>
<dbReference type="GO" id="GO:0010629">
    <property type="term" value="P:negative regulation of gene expression"/>
    <property type="evidence" value="ECO:0007669"/>
    <property type="project" value="TreeGrafter"/>
</dbReference>
<dbReference type="Proteomes" id="UP000694424">
    <property type="component" value="Unplaced"/>
</dbReference>
<dbReference type="AlphaFoldDB" id="A0A8B9PEH7"/>
<keyword evidence="1" id="KW-0175">Coiled coil</keyword>
<evidence type="ECO:0000313" key="3">
    <source>
        <dbReference type="Proteomes" id="UP000694424"/>
    </source>
</evidence>
<dbReference type="InterPro" id="IPR040311">
    <property type="entry name" value="CCDC3"/>
</dbReference>
<dbReference type="PANTHER" id="PTHR31663:SF4">
    <property type="entry name" value="COILED-COIL DOMAIN-CONTAINING PROTEIN 3"/>
    <property type="match status" value="1"/>
</dbReference>
<dbReference type="Gene3D" id="1.20.5.340">
    <property type="match status" value="1"/>
</dbReference>
<evidence type="ECO:0000256" key="1">
    <source>
        <dbReference type="SAM" id="Coils"/>
    </source>
</evidence>
<reference evidence="2" key="2">
    <citation type="submission" date="2025-09" db="UniProtKB">
        <authorList>
            <consortium name="Ensembl"/>
        </authorList>
    </citation>
    <scope>IDENTIFICATION</scope>
</reference>